<comment type="caution">
    <text evidence="5">The sequence shown here is derived from an EMBL/GenBank/DDBJ whole genome shotgun (WGS) entry which is preliminary data.</text>
</comment>
<feature type="domain" description="Sulfatase N-terminal" evidence="4">
    <location>
        <begin position="6"/>
        <end position="358"/>
    </location>
</feature>
<evidence type="ECO:0000256" key="1">
    <source>
        <dbReference type="ARBA" id="ARBA00008779"/>
    </source>
</evidence>
<reference evidence="5 6" key="1">
    <citation type="submission" date="2018-03" db="EMBL/GenBank/DDBJ databases">
        <title>Genomic Encyclopedia of Archaeal and Bacterial Type Strains, Phase II (KMG-II): from individual species to whole genera.</title>
        <authorList>
            <person name="Goeker M."/>
        </authorList>
    </citation>
    <scope>NUCLEOTIDE SEQUENCE [LARGE SCALE GENOMIC DNA]</scope>
    <source>
        <strain evidence="5 6">DSM 29328</strain>
    </source>
</reference>
<dbReference type="GO" id="GO:0046872">
    <property type="term" value="F:metal ion binding"/>
    <property type="evidence" value="ECO:0007669"/>
    <property type="project" value="UniProtKB-KW"/>
</dbReference>
<dbReference type="AlphaFoldDB" id="A0A2T0RM42"/>
<dbReference type="PANTHER" id="PTHR45953">
    <property type="entry name" value="IDURONATE 2-SULFATASE"/>
    <property type="match status" value="1"/>
</dbReference>
<dbReference type="Pfam" id="PF00884">
    <property type="entry name" value="Sulfatase"/>
    <property type="match status" value="1"/>
</dbReference>
<keyword evidence="6" id="KW-1185">Reference proteome</keyword>
<dbReference type="Gene3D" id="3.40.720.10">
    <property type="entry name" value="Alkaline Phosphatase, subunit A"/>
    <property type="match status" value="1"/>
</dbReference>
<dbReference type="InterPro" id="IPR017850">
    <property type="entry name" value="Alkaline_phosphatase_core_sf"/>
</dbReference>
<keyword evidence="2" id="KW-0479">Metal-binding</keyword>
<accession>A0A2T0RM42</accession>
<dbReference type="GO" id="GO:0005737">
    <property type="term" value="C:cytoplasm"/>
    <property type="evidence" value="ECO:0007669"/>
    <property type="project" value="TreeGrafter"/>
</dbReference>
<dbReference type="SUPFAM" id="SSF53649">
    <property type="entry name" value="Alkaline phosphatase-like"/>
    <property type="match status" value="1"/>
</dbReference>
<comment type="similarity">
    <text evidence="1">Belongs to the sulfatase family.</text>
</comment>
<evidence type="ECO:0000256" key="2">
    <source>
        <dbReference type="ARBA" id="ARBA00022723"/>
    </source>
</evidence>
<gene>
    <name evidence="5" type="ORF">CLV78_107190</name>
</gene>
<evidence type="ECO:0000256" key="3">
    <source>
        <dbReference type="ARBA" id="ARBA00022801"/>
    </source>
</evidence>
<dbReference type="GO" id="GO:0008484">
    <property type="term" value="F:sulfuric ester hydrolase activity"/>
    <property type="evidence" value="ECO:0007669"/>
    <property type="project" value="TreeGrafter"/>
</dbReference>
<dbReference type="PROSITE" id="PS00149">
    <property type="entry name" value="SULFATASE_2"/>
    <property type="match status" value="1"/>
</dbReference>
<dbReference type="InterPro" id="IPR000917">
    <property type="entry name" value="Sulfatase_N"/>
</dbReference>
<organism evidence="5 6">
    <name type="scientific">Aliiruegeria haliotis</name>
    <dbReference type="NCBI Taxonomy" id="1280846"/>
    <lineage>
        <taxon>Bacteria</taxon>
        <taxon>Pseudomonadati</taxon>
        <taxon>Pseudomonadota</taxon>
        <taxon>Alphaproteobacteria</taxon>
        <taxon>Rhodobacterales</taxon>
        <taxon>Roseobacteraceae</taxon>
        <taxon>Aliiruegeria</taxon>
    </lineage>
</organism>
<name>A0A2T0RM42_9RHOB</name>
<protein>
    <submittedName>
        <fullName evidence="5">Arylsulfatase A-like enzyme</fullName>
    </submittedName>
</protein>
<evidence type="ECO:0000313" key="5">
    <source>
        <dbReference type="EMBL" id="PRY22266.1"/>
    </source>
</evidence>
<keyword evidence="3" id="KW-0378">Hydrolase</keyword>
<dbReference type="InterPro" id="IPR024607">
    <property type="entry name" value="Sulfatase_CS"/>
</dbReference>
<dbReference type="PANTHER" id="PTHR45953:SF1">
    <property type="entry name" value="IDURONATE 2-SULFATASE"/>
    <property type="match status" value="1"/>
</dbReference>
<dbReference type="EMBL" id="PVTD01000007">
    <property type="protein sequence ID" value="PRY22266.1"/>
    <property type="molecule type" value="Genomic_DNA"/>
</dbReference>
<evidence type="ECO:0000313" key="6">
    <source>
        <dbReference type="Proteomes" id="UP000239480"/>
    </source>
</evidence>
<proteinExistence type="inferred from homology"/>
<evidence type="ECO:0000259" key="4">
    <source>
        <dbReference type="Pfam" id="PF00884"/>
    </source>
</evidence>
<dbReference type="RefSeq" id="WP_106206112.1">
    <property type="nucleotide sequence ID" value="NZ_PVTD01000007.1"/>
</dbReference>
<dbReference type="OrthoDB" id="9803751at2"/>
<sequence length="489" mass="54081">MKDGRPNILFILPDQLRPDFLGAYGADFLQTPAIDGLAAQGVLYETVVSPSPICVPARASMLTGQHAHANGVIDNLHWLRPDRREMGIATWPELLSEAGYHTAGIGKMHFYPWDITEGFGHRIIAEDKRHVHIEDDYDAFLKAGGWHKAHGNEQRGYQGWKGACFNDLPDHAQVDRWVAGKAADYLRGYDDVRPFAIMVGFPGPHCPYDPPKAAVGRIDPDALPRPLPMTEEVQSYREDFVASYRRGWADLDYSTLTEDESLRIRQHYAASVERLDADVATILQALRDSGRLDNTIVVFASDHGDYLGDFGLVGKTYFHEPSIRVPLVVTDFRAPEARRDTELRSVLDLFPSFLDWAGLPPAAQAHGQSLASNSNGRVVVGMTSHGVMARSATHTLVRYKGAMALYDLEQDTGEQFDCSGSPSHAKAVRELEQALTCELLRGTMATSACASASPRRRTHSMNGNGAAPIARRQLYGTRFQILETPRSAM</sequence>
<dbReference type="Proteomes" id="UP000239480">
    <property type="component" value="Unassembled WGS sequence"/>
</dbReference>